<dbReference type="EMBL" id="CAADIL010000018">
    <property type="protein sequence ID" value="VFR74437.1"/>
    <property type="molecule type" value="Genomic_DNA"/>
</dbReference>
<feature type="region of interest" description="Disordered" evidence="1">
    <location>
        <begin position="26"/>
        <end position="58"/>
    </location>
</feature>
<reference evidence="2" key="1">
    <citation type="submission" date="2019-03" db="EMBL/GenBank/DDBJ databases">
        <authorList>
            <person name="Danneels B."/>
        </authorList>
    </citation>
    <scope>NUCLEOTIDE SEQUENCE</scope>
</reference>
<evidence type="ECO:0000256" key="1">
    <source>
        <dbReference type="SAM" id="MobiDB-lite"/>
    </source>
</evidence>
<organism evidence="2">
    <name type="scientific">plant metagenome</name>
    <dbReference type="NCBI Taxonomy" id="1297885"/>
    <lineage>
        <taxon>unclassified sequences</taxon>
        <taxon>metagenomes</taxon>
        <taxon>organismal metagenomes</taxon>
    </lineage>
</organism>
<name>A0A484TJF3_9ZZZZ</name>
<evidence type="ECO:0000313" key="2">
    <source>
        <dbReference type="EMBL" id="VFR74437.1"/>
    </source>
</evidence>
<feature type="compositionally biased region" description="Low complexity" evidence="1">
    <location>
        <begin position="40"/>
        <end position="50"/>
    </location>
</feature>
<protein>
    <submittedName>
        <fullName evidence="2">Uncharacterized protein</fullName>
    </submittedName>
</protein>
<dbReference type="AlphaFoldDB" id="A0A484TJF3"/>
<sequence length="58" mass="5959">MTQHAFWPALTGFPFSSPSPPCPPRGLLAASPFSPPAAPPRVRSAAHRASLAAPGIDP</sequence>
<accession>A0A484TJF3</accession>
<gene>
    <name evidence="2" type="ORF">DAR2_3027</name>
</gene>
<proteinExistence type="predicted"/>